<dbReference type="NCBIfam" id="TIGR02937">
    <property type="entry name" value="sigma70-ECF"/>
    <property type="match status" value="1"/>
</dbReference>
<keyword evidence="5" id="KW-0804">Transcription</keyword>
<dbReference type="EMBL" id="QNUL01000045">
    <property type="protein sequence ID" value="REA55703.1"/>
    <property type="molecule type" value="Genomic_DNA"/>
</dbReference>
<dbReference type="InterPro" id="IPR013249">
    <property type="entry name" value="RNA_pol_sigma70_r4_t2"/>
</dbReference>
<organism evidence="8 9">
    <name type="scientific">Dyadobacter luteus</name>
    <dbReference type="NCBI Taxonomy" id="2259619"/>
    <lineage>
        <taxon>Bacteria</taxon>
        <taxon>Pseudomonadati</taxon>
        <taxon>Bacteroidota</taxon>
        <taxon>Cytophagia</taxon>
        <taxon>Cytophagales</taxon>
        <taxon>Spirosomataceae</taxon>
        <taxon>Dyadobacter</taxon>
    </lineage>
</organism>
<evidence type="ECO:0000256" key="5">
    <source>
        <dbReference type="ARBA" id="ARBA00023163"/>
    </source>
</evidence>
<protein>
    <submittedName>
        <fullName evidence="8">Sigma-70 family RNA polymerase sigma factor</fullName>
    </submittedName>
</protein>
<comment type="similarity">
    <text evidence="1">Belongs to the sigma-70 factor family. ECF subfamily.</text>
</comment>
<dbReference type="GO" id="GO:0016987">
    <property type="term" value="F:sigma factor activity"/>
    <property type="evidence" value="ECO:0007669"/>
    <property type="project" value="UniProtKB-KW"/>
</dbReference>
<feature type="domain" description="RNA polymerase sigma-70 region 2" evidence="6">
    <location>
        <begin position="22"/>
        <end position="89"/>
    </location>
</feature>
<name>A0A3D8Y2Q7_9BACT</name>
<dbReference type="SUPFAM" id="SSF88659">
    <property type="entry name" value="Sigma3 and sigma4 domains of RNA polymerase sigma factors"/>
    <property type="match status" value="1"/>
</dbReference>
<dbReference type="GO" id="GO:0003677">
    <property type="term" value="F:DNA binding"/>
    <property type="evidence" value="ECO:0007669"/>
    <property type="project" value="UniProtKB-KW"/>
</dbReference>
<accession>A0A3D8Y2Q7</accession>
<reference evidence="8 9" key="1">
    <citation type="submission" date="2018-07" db="EMBL/GenBank/DDBJ databases">
        <title>Dyadobacter roseus sp. nov., isolated from rose rhizosphere soil.</title>
        <authorList>
            <person name="Chen L."/>
        </authorList>
    </citation>
    <scope>NUCLEOTIDE SEQUENCE [LARGE SCALE GENOMIC DNA]</scope>
    <source>
        <strain evidence="8 9">RS19</strain>
    </source>
</reference>
<sequence>MNSLSEIIAECKRNNRKSQEELYRQFYPALFALCKKFFADEHEIQTALNNGMMKVFKNVNQYDVKKGEFFNWVYTIVRNSCLTLLRNKKPEHHLELNEETEYLISYDPFETAEWDEIFSRLNRLPPATRAICSLYYLENFTVKEISQEMNVKEGTVKWHLNESRNRLRDGFTKNKEI</sequence>
<dbReference type="GO" id="GO:0006352">
    <property type="term" value="P:DNA-templated transcription initiation"/>
    <property type="evidence" value="ECO:0007669"/>
    <property type="project" value="InterPro"/>
</dbReference>
<dbReference type="OrthoDB" id="941544at2"/>
<dbReference type="AlphaFoldDB" id="A0A3D8Y2Q7"/>
<dbReference type="CDD" id="cd06171">
    <property type="entry name" value="Sigma70_r4"/>
    <property type="match status" value="1"/>
</dbReference>
<dbReference type="InterPro" id="IPR014284">
    <property type="entry name" value="RNA_pol_sigma-70_dom"/>
</dbReference>
<comment type="caution">
    <text evidence="8">The sequence shown here is derived from an EMBL/GenBank/DDBJ whole genome shotgun (WGS) entry which is preliminary data.</text>
</comment>
<dbReference type="InterPro" id="IPR039425">
    <property type="entry name" value="RNA_pol_sigma-70-like"/>
</dbReference>
<dbReference type="InterPro" id="IPR013324">
    <property type="entry name" value="RNA_pol_sigma_r3/r4-like"/>
</dbReference>
<evidence type="ECO:0000256" key="1">
    <source>
        <dbReference type="ARBA" id="ARBA00010641"/>
    </source>
</evidence>
<evidence type="ECO:0000259" key="7">
    <source>
        <dbReference type="Pfam" id="PF08281"/>
    </source>
</evidence>
<dbReference type="InterPro" id="IPR013325">
    <property type="entry name" value="RNA_pol_sigma_r2"/>
</dbReference>
<feature type="domain" description="RNA polymerase sigma factor 70 region 4 type 2" evidence="7">
    <location>
        <begin position="117"/>
        <end position="167"/>
    </location>
</feature>
<dbReference type="Pfam" id="PF04542">
    <property type="entry name" value="Sigma70_r2"/>
    <property type="match status" value="1"/>
</dbReference>
<dbReference type="PANTHER" id="PTHR43133">
    <property type="entry name" value="RNA POLYMERASE ECF-TYPE SIGMA FACTO"/>
    <property type="match status" value="1"/>
</dbReference>
<keyword evidence="4" id="KW-0238">DNA-binding</keyword>
<keyword evidence="2" id="KW-0805">Transcription regulation</keyword>
<evidence type="ECO:0000256" key="3">
    <source>
        <dbReference type="ARBA" id="ARBA00023082"/>
    </source>
</evidence>
<evidence type="ECO:0000313" key="8">
    <source>
        <dbReference type="EMBL" id="REA55703.1"/>
    </source>
</evidence>
<dbReference type="Proteomes" id="UP000256373">
    <property type="component" value="Unassembled WGS sequence"/>
</dbReference>
<dbReference type="Gene3D" id="1.10.10.10">
    <property type="entry name" value="Winged helix-like DNA-binding domain superfamily/Winged helix DNA-binding domain"/>
    <property type="match status" value="1"/>
</dbReference>
<dbReference type="Pfam" id="PF08281">
    <property type="entry name" value="Sigma70_r4_2"/>
    <property type="match status" value="1"/>
</dbReference>
<evidence type="ECO:0000256" key="4">
    <source>
        <dbReference type="ARBA" id="ARBA00023125"/>
    </source>
</evidence>
<evidence type="ECO:0000256" key="2">
    <source>
        <dbReference type="ARBA" id="ARBA00023015"/>
    </source>
</evidence>
<evidence type="ECO:0000313" key="9">
    <source>
        <dbReference type="Proteomes" id="UP000256373"/>
    </source>
</evidence>
<proteinExistence type="inferred from homology"/>
<dbReference type="RefSeq" id="WP_115834262.1">
    <property type="nucleotide sequence ID" value="NZ_QNUL01000045.1"/>
</dbReference>
<dbReference type="InterPro" id="IPR007627">
    <property type="entry name" value="RNA_pol_sigma70_r2"/>
</dbReference>
<gene>
    <name evidence="8" type="ORF">DSL64_27905</name>
</gene>
<dbReference type="SUPFAM" id="SSF88946">
    <property type="entry name" value="Sigma2 domain of RNA polymerase sigma factors"/>
    <property type="match status" value="1"/>
</dbReference>
<dbReference type="PANTHER" id="PTHR43133:SF8">
    <property type="entry name" value="RNA POLYMERASE SIGMA FACTOR HI_1459-RELATED"/>
    <property type="match status" value="1"/>
</dbReference>
<keyword evidence="9" id="KW-1185">Reference proteome</keyword>
<keyword evidence="3" id="KW-0731">Sigma factor</keyword>
<dbReference type="Gene3D" id="1.10.1740.10">
    <property type="match status" value="1"/>
</dbReference>
<evidence type="ECO:0000259" key="6">
    <source>
        <dbReference type="Pfam" id="PF04542"/>
    </source>
</evidence>
<dbReference type="InterPro" id="IPR036388">
    <property type="entry name" value="WH-like_DNA-bd_sf"/>
</dbReference>